<dbReference type="Pfam" id="PF17921">
    <property type="entry name" value="Integrase_H2C2"/>
    <property type="match status" value="1"/>
</dbReference>
<evidence type="ECO:0000313" key="15">
    <source>
        <dbReference type="Proteomes" id="UP000054217"/>
    </source>
</evidence>
<dbReference type="SUPFAM" id="SSF53098">
    <property type="entry name" value="Ribonuclease H-like"/>
    <property type="match status" value="1"/>
</dbReference>
<dbReference type="FunFam" id="3.30.70.270:FF:000020">
    <property type="entry name" value="Transposon Tf2-6 polyprotein-like Protein"/>
    <property type="match status" value="1"/>
</dbReference>
<evidence type="ECO:0000256" key="4">
    <source>
        <dbReference type="ARBA" id="ARBA00022801"/>
    </source>
</evidence>
<keyword evidence="9" id="KW-0548">Nucleotidyltransferase</keyword>
<dbReference type="GO" id="GO:0046872">
    <property type="term" value="F:metal ion binding"/>
    <property type="evidence" value="ECO:0007669"/>
    <property type="project" value="UniProtKB-KW"/>
</dbReference>
<keyword evidence="11" id="KW-0233">DNA recombination</keyword>
<dbReference type="InterPro" id="IPR043502">
    <property type="entry name" value="DNA/RNA_pol_sf"/>
</dbReference>
<dbReference type="InterPro" id="IPR012337">
    <property type="entry name" value="RNaseH-like_sf"/>
</dbReference>
<dbReference type="InterPro" id="IPR041577">
    <property type="entry name" value="RT_RNaseH_2"/>
</dbReference>
<gene>
    <name evidence="14" type="ORF">M404DRAFT_30899</name>
</gene>
<keyword evidence="15" id="KW-1185">Reference proteome</keyword>
<evidence type="ECO:0000256" key="9">
    <source>
        <dbReference type="ARBA" id="ARBA00022932"/>
    </source>
</evidence>
<keyword evidence="5" id="KW-0460">Magnesium</keyword>
<name>A0A0C3IPS0_PISTI</name>
<dbReference type="OrthoDB" id="5985335at2759"/>
<dbReference type="PROSITE" id="PS50994">
    <property type="entry name" value="INTEGRASE"/>
    <property type="match status" value="1"/>
</dbReference>
<dbReference type="PANTHER" id="PTHR37984:SF5">
    <property type="entry name" value="PROTEIN NYNRIN-LIKE"/>
    <property type="match status" value="1"/>
</dbReference>
<keyword evidence="9" id="KW-0239">DNA-directed DNA polymerase</keyword>
<evidence type="ECO:0000256" key="7">
    <source>
        <dbReference type="ARBA" id="ARBA00022908"/>
    </source>
</evidence>
<keyword evidence="12" id="KW-0511">Multifunctional enzyme</keyword>
<dbReference type="Gene3D" id="1.10.340.70">
    <property type="match status" value="1"/>
</dbReference>
<keyword evidence="4" id="KW-0378">Hydrolase</keyword>
<evidence type="ECO:0000256" key="10">
    <source>
        <dbReference type="ARBA" id="ARBA00023125"/>
    </source>
</evidence>
<evidence type="ECO:0000256" key="3">
    <source>
        <dbReference type="ARBA" id="ARBA00022750"/>
    </source>
</evidence>
<dbReference type="GO" id="GO:0006310">
    <property type="term" value="P:DNA recombination"/>
    <property type="evidence" value="ECO:0007669"/>
    <property type="project" value="UniProtKB-KW"/>
</dbReference>
<dbReference type="GO" id="GO:0004190">
    <property type="term" value="F:aspartic-type endopeptidase activity"/>
    <property type="evidence" value="ECO:0007669"/>
    <property type="project" value="UniProtKB-KW"/>
</dbReference>
<keyword evidence="9" id="KW-0808">Transferase</keyword>
<dbReference type="HOGENOM" id="CLU_000384_38_1_1"/>
<evidence type="ECO:0000256" key="5">
    <source>
        <dbReference type="ARBA" id="ARBA00022842"/>
    </source>
</evidence>
<dbReference type="GO" id="GO:0003723">
    <property type="term" value="F:RNA binding"/>
    <property type="evidence" value="ECO:0007669"/>
    <property type="project" value="UniProtKB-KW"/>
</dbReference>
<dbReference type="Pfam" id="PF24626">
    <property type="entry name" value="SH3_Tf2-1"/>
    <property type="match status" value="1"/>
</dbReference>
<dbReference type="GO" id="GO:0003964">
    <property type="term" value="F:RNA-directed DNA polymerase activity"/>
    <property type="evidence" value="ECO:0007669"/>
    <property type="project" value="UniProtKB-KW"/>
</dbReference>
<keyword evidence="7" id="KW-0229">DNA integration</keyword>
<accession>A0A0C3IPS0</accession>
<dbReference type="InterPro" id="IPR043128">
    <property type="entry name" value="Rev_trsase/Diguanyl_cyclase"/>
</dbReference>
<dbReference type="STRING" id="870435.A0A0C3IPS0"/>
<dbReference type="Gene3D" id="3.30.420.10">
    <property type="entry name" value="Ribonuclease H-like superfamily/Ribonuclease H"/>
    <property type="match status" value="1"/>
</dbReference>
<dbReference type="SUPFAM" id="SSF56672">
    <property type="entry name" value="DNA/RNA polymerases"/>
    <property type="match status" value="1"/>
</dbReference>
<dbReference type="GO" id="GO:0004519">
    <property type="term" value="F:endonuclease activity"/>
    <property type="evidence" value="ECO:0007669"/>
    <property type="project" value="UniProtKB-KW"/>
</dbReference>
<dbReference type="InterPro" id="IPR036397">
    <property type="entry name" value="RNaseH_sf"/>
</dbReference>
<dbReference type="InParanoid" id="A0A0C3IPS0"/>
<dbReference type="AlphaFoldDB" id="A0A0C3IPS0"/>
<sequence length="703" mass="80324">MSKEKVQTICNWPEPRKVRDIQSFLGFANFYHQFIFNYLDIVIPLTQLTCKGAPWNFSEECHWSFNNLKAAFTTALVLTHFIPGVPITVKTDALDYGITGILSITCDDGQIHLFTFYSQTLTALELNYDTHNKELLAIFEAFWTWHHYLEGSASPVDVVTDHKNLEYFSTSKVLTHCQARWSEFLSQFNMVIRFRPGKLGAKPNALTIQWDVYPKEGNSSYAQVNLQNLRPVFTQEQLEVSLHATYLEYLVLQAVALMDIEKLHIDILTTLPDDPVSQICLSDMSDPQWSVDEISFLCLDGRIYVPDSNDLHLRVLQLKHDHPLSGHFGQNRTLELIWHEYTLPSLRTFVKDYIQSCMACAQAKVPHHQPYSLLKQLLVLEKPWNSISMDFIEQLLASSGFTAILVVVDWLSKQAIFIPTHDAITAPELAKLFLLHVFSKHGVLAHVTSDQGLEFVSHFFQSLGKALDMHLHFTSGYHPKVYCNYQQDNWADLLPLAEFAYNNAPSTTTSVSPFFANKGYHPNISVCPECDLTSTWACDYAVDLDSLHQFLHEEMTLTQQCYQGPADAKCMLALDFKVSDQVYVKAKYFWSTWPSKKLSEKNLGLYLVIAQASTHSFTLCLLDSMCTVHPVFHVSQLELAIPNTIPNLTQPPPPPVKVNSELEFKVAKILNSKVDQHHQCWLQYLDQWTGVGNWYLEFRILVS</sequence>
<dbReference type="CDD" id="cd09274">
    <property type="entry name" value="RNase_HI_RT_Ty3"/>
    <property type="match status" value="1"/>
</dbReference>
<organism evidence="14 15">
    <name type="scientific">Pisolithus tinctorius Marx 270</name>
    <dbReference type="NCBI Taxonomy" id="870435"/>
    <lineage>
        <taxon>Eukaryota</taxon>
        <taxon>Fungi</taxon>
        <taxon>Dikarya</taxon>
        <taxon>Basidiomycota</taxon>
        <taxon>Agaricomycotina</taxon>
        <taxon>Agaricomycetes</taxon>
        <taxon>Agaricomycetidae</taxon>
        <taxon>Boletales</taxon>
        <taxon>Sclerodermatineae</taxon>
        <taxon>Pisolithaceae</taxon>
        <taxon>Pisolithus</taxon>
    </lineage>
</organism>
<evidence type="ECO:0000256" key="8">
    <source>
        <dbReference type="ARBA" id="ARBA00022918"/>
    </source>
</evidence>
<dbReference type="PANTHER" id="PTHR37984">
    <property type="entry name" value="PROTEIN CBG26694"/>
    <property type="match status" value="1"/>
</dbReference>
<evidence type="ECO:0000259" key="13">
    <source>
        <dbReference type="PROSITE" id="PS50994"/>
    </source>
</evidence>
<evidence type="ECO:0000256" key="1">
    <source>
        <dbReference type="ARBA" id="ARBA00022670"/>
    </source>
</evidence>
<dbReference type="Gene3D" id="3.30.70.270">
    <property type="match status" value="1"/>
</dbReference>
<reference evidence="14 15" key="1">
    <citation type="submission" date="2014-04" db="EMBL/GenBank/DDBJ databases">
        <authorList>
            <consortium name="DOE Joint Genome Institute"/>
            <person name="Kuo A."/>
            <person name="Kohler A."/>
            <person name="Costa M.D."/>
            <person name="Nagy L.G."/>
            <person name="Floudas D."/>
            <person name="Copeland A."/>
            <person name="Barry K.W."/>
            <person name="Cichocki N."/>
            <person name="Veneault-Fourrey C."/>
            <person name="LaButti K."/>
            <person name="Lindquist E.A."/>
            <person name="Lipzen A."/>
            <person name="Lundell T."/>
            <person name="Morin E."/>
            <person name="Murat C."/>
            <person name="Sun H."/>
            <person name="Tunlid A."/>
            <person name="Henrissat B."/>
            <person name="Grigoriev I.V."/>
            <person name="Hibbett D.S."/>
            <person name="Martin F."/>
            <person name="Nordberg H.P."/>
            <person name="Cantor M.N."/>
            <person name="Hua S.X."/>
        </authorList>
    </citation>
    <scope>NUCLEOTIDE SEQUENCE [LARGE SCALE GENOMIC DNA]</scope>
    <source>
        <strain evidence="14 15">Marx 270</strain>
    </source>
</reference>
<dbReference type="EMBL" id="KN832010">
    <property type="protein sequence ID" value="KIN98932.1"/>
    <property type="molecule type" value="Genomic_DNA"/>
</dbReference>
<dbReference type="InterPro" id="IPR001584">
    <property type="entry name" value="Integrase_cat-core"/>
</dbReference>
<dbReference type="GO" id="GO:0015074">
    <property type="term" value="P:DNA integration"/>
    <property type="evidence" value="ECO:0007669"/>
    <property type="project" value="UniProtKB-KW"/>
</dbReference>
<dbReference type="GO" id="GO:0006508">
    <property type="term" value="P:proteolysis"/>
    <property type="evidence" value="ECO:0007669"/>
    <property type="project" value="UniProtKB-KW"/>
</dbReference>
<keyword evidence="8" id="KW-0695">RNA-directed DNA polymerase</keyword>
<dbReference type="InterPro" id="IPR050951">
    <property type="entry name" value="Retrovirus_Pol_polyprotein"/>
</dbReference>
<keyword evidence="2" id="KW-0479">Metal-binding</keyword>
<evidence type="ECO:0000256" key="6">
    <source>
        <dbReference type="ARBA" id="ARBA00022884"/>
    </source>
</evidence>
<evidence type="ECO:0000256" key="12">
    <source>
        <dbReference type="ARBA" id="ARBA00023268"/>
    </source>
</evidence>
<dbReference type="InterPro" id="IPR041588">
    <property type="entry name" value="Integrase_H2C2"/>
</dbReference>
<feature type="domain" description="Integrase catalytic" evidence="13">
    <location>
        <begin position="379"/>
        <end position="479"/>
    </location>
</feature>
<keyword evidence="3" id="KW-0064">Aspartyl protease</keyword>
<dbReference type="GO" id="GO:0003677">
    <property type="term" value="F:DNA binding"/>
    <property type="evidence" value="ECO:0007669"/>
    <property type="project" value="UniProtKB-KW"/>
</dbReference>
<proteinExistence type="predicted"/>
<dbReference type="Pfam" id="PF17919">
    <property type="entry name" value="RT_RNaseH_2"/>
    <property type="match status" value="1"/>
</dbReference>
<dbReference type="GO" id="GO:0005634">
    <property type="term" value="C:nucleus"/>
    <property type="evidence" value="ECO:0007669"/>
    <property type="project" value="UniProtKB-ARBA"/>
</dbReference>
<keyword evidence="1" id="KW-0645">Protease</keyword>
<evidence type="ECO:0000256" key="11">
    <source>
        <dbReference type="ARBA" id="ARBA00023172"/>
    </source>
</evidence>
<keyword evidence="10" id="KW-0238">DNA-binding</keyword>
<evidence type="ECO:0000313" key="14">
    <source>
        <dbReference type="EMBL" id="KIN98932.1"/>
    </source>
</evidence>
<keyword evidence="6" id="KW-0694">RNA-binding</keyword>
<dbReference type="InterPro" id="IPR056924">
    <property type="entry name" value="SH3_Tf2-1"/>
</dbReference>
<evidence type="ECO:0000256" key="2">
    <source>
        <dbReference type="ARBA" id="ARBA00022723"/>
    </source>
</evidence>
<dbReference type="GO" id="GO:0003887">
    <property type="term" value="F:DNA-directed DNA polymerase activity"/>
    <property type="evidence" value="ECO:0007669"/>
    <property type="project" value="UniProtKB-KW"/>
</dbReference>
<reference evidence="15" key="2">
    <citation type="submission" date="2015-01" db="EMBL/GenBank/DDBJ databases">
        <title>Evolutionary Origins and Diversification of the Mycorrhizal Mutualists.</title>
        <authorList>
            <consortium name="DOE Joint Genome Institute"/>
            <consortium name="Mycorrhizal Genomics Consortium"/>
            <person name="Kohler A."/>
            <person name="Kuo A."/>
            <person name="Nagy L.G."/>
            <person name="Floudas D."/>
            <person name="Copeland A."/>
            <person name="Barry K.W."/>
            <person name="Cichocki N."/>
            <person name="Veneault-Fourrey C."/>
            <person name="LaButti K."/>
            <person name="Lindquist E.A."/>
            <person name="Lipzen A."/>
            <person name="Lundell T."/>
            <person name="Morin E."/>
            <person name="Murat C."/>
            <person name="Riley R."/>
            <person name="Ohm R."/>
            <person name="Sun H."/>
            <person name="Tunlid A."/>
            <person name="Henrissat B."/>
            <person name="Grigoriev I.V."/>
            <person name="Hibbett D.S."/>
            <person name="Martin F."/>
        </authorList>
    </citation>
    <scope>NUCLEOTIDE SEQUENCE [LARGE SCALE GENOMIC DNA]</scope>
    <source>
        <strain evidence="15">Marx 270</strain>
    </source>
</reference>
<dbReference type="Proteomes" id="UP000054217">
    <property type="component" value="Unassembled WGS sequence"/>
</dbReference>
<protein>
    <recommendedName>
        <fullName evidence="13">Integrase catalytic domain-containing protein</fullName>
    </recommendedName>
</protein>